<evidence type="ECO:0000313" key="2">
    <source>
        <dbReference type="EMBL" id="ALC79572.1"/>
    </source>
</evidence>
<dbReference type="PANTHER" id="PTHR43135">
    <property type="entry name" value="ALPHA-D-RIBOSE 1-METHYLPHOSPHONATE 5-TRIPHOSPHATE DIPHOSPHATASE"/>
    <property type="match status" value="1"/>
</dbReference>
<dbReference type="EMBL" id="KP212146">
    <property type="protein sequence ID" value="ALC79572.1"/>
    <property type="molecule type" value="Genomic_DNA"/>
</dbReference>
<dbReference type="EC" id="3.1.8.1" evidence="2"/>
<dbReference type="Pfam" id="PF01979">
    <property type="entry name" value="Amidohydro_1"/>
    <property type="match status" value="1"/>
</dbReference>
<dbReference type="InterPro" id="IPR011059">
    <property type="entry name" value="Metal-dep_hydrolase_composite"/>
</dbReference>
<dbReference type="InterPro" id="IPR051781">
    <property type="entry name" value="Metallo-dep_Hydrolase"/>
</dbReference>
<name>A0A141FAA0_9ZZZZ</name>
<feature type="domain" description="Amidohydrolase-related" evidence="1">
    <location>
        <begin position="394"/>
        <end position="473"/>
    </location>
</feature>
<protein>
    <submittedName>
        <fullName evidence="2">Phosphotriesterase</fullName>
        <ecNumber evidence="2">3.1.8.1</ecNumber>
    </submittedName>
</protein>
<gene>
    <name evidence="2" type="primary">p88.2</name>
</gene>
<organism evidence="2">
    <name type="scientific">uncultured organism</name>
    <dbReference type="NCBI Taxonomy" id="155900"/>
    <lineage>
        <taxon>unclassified sequences</taxon>
        <taxon>environmental samples</taxon>
    </lineage>
</organism>
<evidence type="ECO:0000259" key="1">
    <source>
        <dbReference type="Pfam" id="PF01979"/>
    </source>
</evidence>
<keyword evidence="2" id="KW-0378">Hydrolase</keyword>
<dbReference type="Gene3D" id="3.40.50.10910">
    <property type="entry name" value="Amidohydrolase"/>
    <property type="match status" value="1"/>
</dbReference>
<dbReference type="InterPro" id="IPR006680">
    <property type="entry name" value="Amidohydro-rel"/>
</dbReference>
<sequence length="534" mass="60082">MNLTETLPGDELANAMAARGYPAVEPATTRDRGVGPFRRLVLRGARILDGTGAPPVGPYDIVVEGGRIKEVVLVGVPKMPIKPERRPAPGDHEIDCTGKLVTPGFVDAHVHIGTYYHAPSGPMPSADYVYKLWLAHGITTVREMACMNGVGWTLEQKEAAAANRIAAPKIVAHAYFPAVDEFIKTIYTVEQARKWVRAVKERGVDGLKFFGAPPAIMQAALEEANKLGMRSGCHHAQMSVSKVNALRSAQWGLTSTEHFYGIPEAMFIDRAVQAYPVGYDFMDESLRYNSSSQNFIQAAEPGSAKWQETLEKFLELGHSFVPTLAILEANRDLMRARRADWHDEYTHKTLWTYFQPHRGGHCSHWYRWTTTNEVQWKEHFRRWMRFCNDYKNLGGRVCPGSDAGFTFQLYGFCFIRELEQMQEAGFHPLEIFRAATSESAALLGVDHETGTIEPGKCADLLVHRYDPLDDLKYLYGTGAWRLNDETGKTEWHRGIEYTIKDGVIYDPAELLADVRAIVAESFNEGEDTRPRTRR</sequence>
<accession>A0A141FAA0</accession>
<dbReference type="Gene3D" id="3.20.20.140">
    <property type="entry name" value="Metal-dependent hydrolases"/>
    <property type="match status" value="1"/>
</dbReference>
<reference evidence="2" key="2">
    <citation type="journal article" date="2015" name="Nat. Commun.">
        <title>Ultrahigh-throughput discovery of promiscuous enzymes by picodroplet functional metagenomics.</title>
        <authorList>
            <person name="Colin P.Y."/>
            <person name="Kintses B."/>
            <person name="Gielen F."/>
            <person name="Miton C.M."/>
            <person name="Fischer G."/>
            <person name="Mohamed M.F."/>
            <person name="Hyvonen M."/>
            <person name="Morgavi D.P."/>
            <person name="Janssen D.B."/>
            <person name="Hollfelder F."/>
        </authorList>
    </citation>
    <scope>NUCLEOTIDE SEQUENCE</scope>
</reference>
<reference evidence="2" key="1">
    <citation type="submission" date="2014-11" db="EMBL/GenBank/DDBJ databases">
        <authorList>
            <person name="Zhu J."/>
            <person name="Qi W."/>
            <person name="Song R."/>
        </authorList>
    </citation>
    <scope>NUCLEOTIDE SEQUENCE</scope>
</reference>
<proteinExistence type="predicted"/>
<dbReference type="InterPro" id="IPR032466">
    <property type="entry name" value="Metal_Hydrolase"/>
</dbReference>
<dbReference type="SUPFAM" id="SSF51556">
    <property type="entry name" value="Metallo-dependent hydrolases"/>
    <property type="match status" value="1"/>
</dbReference>
<dbReference type="GO" id="GO:0004063">
    <property type="term" value="F:aryldialkylphosphatase activity"/>
    <property type="evidence" value="ECO:0007669"/>
    <property type="project" value="UniProtKB-EC"/>
</dbReference>
<dbReference type="AlphaFoldDB" id="A0A141FAA0"/>
<dbReference type="PANTHER" id="PTHR43135:SF3">
    <property type="entry name" value="ALPHA-D-RIBOSE 1-METHYLPHOSPHONATE 5-TRIPHOSPHATE DIPHOSPHATASE"/>
    <property type="match status" value="1"/>
</dbReference>
<dbReference type="Gene3D" id="3.30.110.90">
    <property type="entry name" value="Amidohydrolase"/>
    <property type="match status" value="1"/>
</dbReference>
<dbReference type="Gene3D" id="2.30.40.10">
    <property type="entry name" value="Urease, subunit C, domain 1"/>
    <property type="match status" value="2"/>
</dbReference>
<dbReference type="GO" id="GO:0016810">
    <property type="term" value="F:hydrolase activity, acting on carbon-nitrogen (but not peptide) bonds"/>
    <property type="evidence" value="ECO:0007669"/>
    <property type="project" value="InterPro"/>
</dbReference>
<dbReference type="SUPFAM" id="SSF51338">
    <property type="entry name" value="Composite domain of metallo-dependent hydrolases"/>
    <property type="match status" value="1"/>
</dbReference>